<reference evidence="1 2" key="1">
    <citation type="journal article" date="2012" name="Front. Microbiol.">
        <title>Draft Genome Sequence of the Virulent Strain 01-B526 of the Fish Pathogen Aeromonas salmonicida.</title>
        <authorList>
            <person name="Charette S.J."/>
            <person name="Brochu F."/>
            <person name="Boyle B."/>
            <person name="Filion G."/>
            <person name="Tanaka K.H."/>
            <person name="Derome N."/>
        </authorList>
    </citation>
    <scope>NUCLEOTIDE SEQUENCE [LARGE SCALE GENOMIC DNA]</scope>
    <source>
        <strain evidence="1 2">01-B526</strain>
    </source>
</reference>
<dbReference type="EMBL" id="AGVO01000524">
    <property type="protein sequence ID" value="EHI49998.1"/>
    <property type="molecule type" value="Genomic_DNA"/>
</dbReference>
<protein>
    <submittedName>
        <fullName evidence="1">Conjugal transfer nickase/helicase TraI</fullName>
    </submittedName>
</protein>
<name>A0ABN0DT33_AERSS</name>
<feature type="non-terminal residue" evidence="1">
    <location>
        <position position="77"/>
    </location>
</feature>
<sequence>MHLKTPTGEQQLPTDRALKLDHNYVTGVGVTASQDATVLAAMSARQMSGTGLNQLARSGQHIHIYTPLDQIRAQSKL</sequence>
<evidence type="ECO:0000313" key="1">
    <source>
        <dbReference type="EMBL" id="EHI49998.1"/>
    </source>
</evidence>
<comment type="caution">
    <text evidence="1">The sequence shown here is derived from an EMBL/GenBank/DDBJ whole genome shotgun (WGS) entry which is preliminary data.</text>
</comment>
<proteinExistence type="predicted"/>
<evidence type="ECO:0000313" key="2">
    <source>
        <dbReference type="Proteomes" id="UP000006428"/>
    </source>
</evidence>
<gene>
    <name evidence="1" type="ORF">IYQ_24173</name>
</gene>
<dbReference type="Proteomes" id="UP000006428">
    <property type="component" value="Unassembled WGS sequence"/>
</dbReference>
<keyword evidence="2" id="KW-1185">Reference proteome</keyword>
<organism evidence="1 2">
    <name type="scientific">Aeromonas salmonicida subsp. salmonicida 01-B526</name>
    <dbReference type="NCBI Taxonomy" id="1076135"/>
    <lineage>
        <taxon>Bacteria</taxon>
        <taxon>Pseudomonadati</taxon>
        <taxon>Pseudomonadota</taxon>
        <taxon>Gammaproteobacteria</taxon>
        <taxon>Aeromonadales</taxon>
        <taxon>Aeromonadaceae</taxon>
        <taxon>Aeromonas</taxon>
    </lineage>
</organism>
<accession>A0ABN0DT33</accession>